<sequence>MWSVFCSNFVPITIRDTPKESFSATPLTDQMNRAHFRTFRSKGITIFTDILSNDSNLTNRFISNNQLGLNEDD</sequence>
<evidence type="ECO:0000313" key="2">
    <source>
        <dbReference type="Proteomes" id="UP000625711"/>
    </source>
</evidence>
<name>A0A834ML74_RHYFE</name>
<dbReference type="AlphaFoldDB" id="A0A834ML74"/>
<dbReference type="EMBL" id="JAACXV010000080">
    <property type="protein sequence ID" value="KAF7284235.1"/>
    <property type="molecule type" value="Genomic_DNA"/>
</dbReference>
<protein>
    <submittedName>
        <fullName evidence="1">Uncharacterized protein</fullName>
    </submittedName>
</protein>
<organism evidence="1 2">
    <name type="scientific">Rhynchophorus ferrugineus</name>
    <name type="common">Red palm weevil</name>
    <name type="synonym">Curculio ferrugineus</name>
    <dbReference type="NCBI Taxonomy" id="354439"/>
    <lineage>
        <taxon>Eukaryota</taxon>
        <taxon>Metazoa</taxon>
        <taxon>Ecdysozoa</taxon>
        <taxon>Arthropoda</taxon>
        <taxon>Hexapoda</taxon>
        <taxon>Insecta</taxon>
        <taxon>Pterygota</taxon>
        <taxon>Neoptera</taxon>
        <taxon>Endopterygota</taxon>
        <taxon>Coleoptera</taxon>
        <taxon>Polyphaga</taxon>
        <taxon>Cucujiformia</taxon>
        <taxon>Curculionidae</taxon>
        <taxon>Dryophthorinae</taxon>
        <taxon>Rhynchophorus</taxon>
    </lineage>
</organism>
<accession>A0A834ML74</accession>
<keyword evidence="2" id="KW-1185">Reference proteome</keyword>
<proteinExistence type="predicted"/>
<evidence type="ECO:0000313" key="1">
    <source>
        <dbReference type="EMBL" id="KAF7284235.1"/>
    </source>
</evidence>
<reference evidence="1" key="1">
    <citation type="submission" date="2020-08" db="EMBL/GenBank/DDBJ databases">
        <title>Genome sequencing and assembly of the red palm weevil Rhynchophorus ferrugineus.</title>
        <authorList>
            <person name="Dias G.B."/>
            <person name="Bergman C.M."/>
            <person name="Manee M."/>
        </authorList>
    </citation>
    <scope>NUCLEOTIDE SEQUENCE</scope>
    <source>
        <strain evidence="1">AA-2017</strain>
        <tissue evidence="1">Whole larva</tissue>
    </source>
</reference>
<gene>
    <name evidence="1" type="ORF">GWI33_022386</name>
</gene>
<comment type="caution">
    <text evidence="1">The sequence shown here is derived from an EMBL/GenBank/DDBJ whole genome shotgun (WGS) entry which is preliminary data.</text>
</comment>
<dbReference type="Proteomes" id="UP000625711">
    <property type="component" value="Unassembled WGS sequence"/>
</dbReference>